<keyword evidence="1" id="KW-1133">Transmembrane helix</keyword>
<dbReference type="Pfam" id="PF06127">
    <property type="entry name" value="Mpo1-like"/>
    <property type="match status" value="1"/>
</dbReference>
<reference evidence="2" key="2">
    <citation type="submission" date="2020-07" db="EMBL/GenBank/DDBJ databases">
        <authorList>
            <person name="Vera ALvarez R."/>
            <person name="Arias-Moreno D.M."/>
            <person name="Jimenez-Jacinto V."/>
            <person name="Jimenez-Bremont J.F."/>
            <person name="Swaminathan K."/>
            <person name="Moose S.P."/>
            <person name="Guerrero-Gonzalez M.L."/>
            <person name="Marino-Ramirez L."/>
            <person name="Landsman D."/>
            <person name="Rodriguez-Kessler M."/>
            <person name="Delgado-Sanchez P."/>
        </authorList>
    </citation>
    <scope>NUCLEOTIDE SEQUENCE</scope>
    <source>
        <tissue evidence="2">Cladode</tissue>
    </source>
</reference>
<keyword evidence="1" id="KW-0812">Transmembrane</keyword>
<sequence>MNFRTLDDFWAFYMTQHSKPSTRRWHFTGTLSAILILIYALLFNRFLIVLVPLIGYGMAWYSHFFIEGNVPATFGHPFWSFYCDFKMFGLMLTGGMDREIKKLGKRPILQPL</sequence>
<keyword evidence="1" id="KW-0472">Membrane</keyword>
<evidence type="ECO:0000256" key="1">
    <source>
        <dbReference type="SAM" id="Phobius"/>
    </source>
</evidence>
<dbReference type="InterPro" id="IPR009305">
    <property type="entry name" value="Mpo1-like"/>
</dbReference>
<accession>A0A7C9CK78</accession>
<proteinExistence type="predicted"/>
<name>A0A7C9CK78_OPUST</name>
<dbReference type="AlphaFoldDB" id="A0A7C9CK78"/>
<evidence type="ECO:0008006" key="3">
    <source>
        <dbReference type="Google" id="ProtNLM"/>
    </source>
</evidence>
<dbReference type="EMBL" id="GISG01026012">
    <property type="protein sequence ID" value="MBA4619566.1"/>
    <property type="molecule type" value="Transcribed_RNA"/>
</dbReference>
<dbReference type="PANTHER" id="PTHR34205:SF2">
    <property type="entry name" value="DUF962 DOMAIN-CONTAINING PROTEIN"/>
    <property type="match status" value="1"/>
</dbReference>
<reference evidence="2" key="1">
    <citation type="journal article" date="2013" name="J. Plant Res.">
        <title>Effect of fungi and light on seed germination of three Opuntia species from semiarid lands of central Mexico.</title>
        <authorList>
            <person name="Delgado-Sanchez P."/>
            <person name="Jimenez-Bremont J.F."/>
            <person name="Guerrero-Gonzalez Mde L."/>
            <person name="Flores J."/>
        </authorList>
    </citation>
    <scope>NUCLEOTIDE SEQUENCE</scope>
    <source>
        <tissue evidence="2">Cladode</tissue>
    </source>
</reference>
<evidence type="ECO:0000313" key="2">
    <source>
        <dbReference type="EMBL" id="MBA4619566.1"/>
    </source>
</evidence>
<feature type="transmembrane region" description="Helical" evidence="1">
    <location>
        <begin position="78"/>
        <end position="96"/>
    </location>
</feature>
<dbReference type="PANTHER" id="PTHR34205">
    <property type="entry name" value="TRANSMEMBRANE PROTEIN"/>
    <property type="match status" value="1"/>
</dbReference>
<protein>
    <recommendedName>
        <fullName evidence="3">DUF962 domain-containing protein</fullName>
    </recommendedName>
</protein>
<organism evidence="2">
    <name type="scientific">Opuntia streptacantha</name>
    <name type="common">Prickly pear cactus</name>
    <name type="synonym">Opuntia cardona</name>
    <dbReference type="NCBI Taxonomy" id="393608"/>
    <lineage>
        <taxon>Eukaryota</taxon>
        <taxon>Viridiplantae</taxon>
        <taxon>Streptophyta</taxon>
        <taxon>Embryophyta</taxon>
        <taxon>Tracheophyta</taxon>
        <taxon>Spermatophyta</taxon>
        <taxon>Magnoliopsida</taxon>
        <taxon>eudicotyledons</taxon>
        <taxon>Gunneridae</taxon>
        <taxon>Pentapetalae</taxon>
        <taxon>Caryophyllales</taxon>
        <taxon>Cactineae</taxon>
        <taxon>Cactaceae</taxon>
        <taxon>Opuntioideae</taxon>
        <taxon>Opuntia</taxon>
    </lineage>
</organism>